<dbReference type="InterPro" id="IPR016087">
    <property type="entry name" value="Chalcone_isomerase"/>
</dbReference>
<reference evidence="2 3" key="1">
    <citation type="submission" date="2018-12" db="EMBL/GenBank/DDBJ databases">
        <title>The whole draft genome of Aquabacterium sp. SJQ9.</title>
        <authorList>
            <person name="Sun L."/>
            <person name="Gao X."/>
            <person name="Chen W."/>
            <person name="Huang K."/>
        </authorList>
    </citation>
    <scope>NUCLEOTIDE SEQUENCE [LARGE SCALE GENOMIC DNA]</scope>
    <source>
        <strain evidence="2 3">SJQ9</strain>
    </source>
</reference>
<name>A0A3R8U249_9BURK</name>
<dbReference type="SUPFAM" id="SSF54626">
    <property type="entry name" value="Chalcone isomerase"/>
    <property type="match status" value="1"/>
</dbReference>
<accession>A0A3R8U249</accession>
<dbReference type="InterPro" id="IPR036298">
    <property type="entry name" value="Chalcone_isomerase_sf"/>
</dbReference>
<evidence type="ECO:0000313" key="2">
    <source>
        <dbReference type="EMBL" id="RRS03071.1"/>
    </source>
</evidence>
<evidence type="ECO:0000259" key="1">
    <source>
        <dbReference type="Pfam" id="PF16036"/>
    </source>
</evidence>
<dbReference type="GO" id="GO:0016872">
    <property type="term" value="F:intramolecular lyase activity"/>
    <property type="evidence" value="ECO:0007669"/>
    <property type="project" value="InterPro"/>
</dbReference>
<dbReference type="AlphaFoldDB" id="A0A3R8U249"/>
<dbReference type="Proteomes" id="UP000269265">
    <property type="component" value="Unassembled WGS sequence"/>
</dbReference>
<evidence type="ECO:0000313" key="3">
    <source>
        <dbReference type="Proteomes" id="UP000269265"/>
    </source>
</evidence>
<dbReference type="Pfam" id="PF16036">
    <property type="entry name" value="Chalcone_3"/>
    <property type="match status" value="1"/>
</dbReference>
<organism evidence="2 3">
    <name type="scientific">Aquabacterium soli</name>
    <dbReference type="NCBI Taxonomy" id="2493092"/>
    <lineage>
        <taxon>Bacteria</taxon>
        <taxon>Pseudomonadati</taxon>
        <taxon>Pseudomonadota</taxon>
        <taxon>Betaproteobacteria</taxon>
        <taxon>Burkholderiales</taxon>
        <taxon>Aquabacterium</taxon>
    </lineage>
</organism>
<dbReference type="EMBL" id="RSED01000015">
    <property type="protein sequence ID" value="RRS03071.1"/>
    <property type="molecule type" value="Genomic_DNA"/>
</dbReference>
<dbReference type="Gene3D" id="3.50.70.10">
    <property type="match status" value="1"/>
</dbReference>
<gene>
    <name evidence="2" type="ORF">EIP75_17250</name>
</gene>
<comment type="caution">
    <text evidence="2">The sequence shown here is derived from an EMBL/GenBank/DDBJ whole genome shotgun (WGS) entry which is preliminary data.</text>
</comment>
<dbReference type="PANTHER" id="PTHR47698:SF2">
    <property type="entry name" value="FATTY-ACID-BINDING PROTEIN 3, CHLOROPLASTIC"/>
    <property type="match status" value="1"/>
</dbReference>
<keyword evidence="3" id="KW-1185">Reference proteome</keyword>
<dbReference type="PANTHER" id="PTHR47698">
    <property type="entry name" value="FATTY-ACID-BINDING PROTEIN 3, CHLOROPLASTIC"/>
    <property type="match status" value="1"/>
</dbReference>
<protein>
    <recommendedName>
        <fullName evidence="1">Chalcone isomerase domain-containing protein</fullName>
    </recommendedName>
</protein>
<feature type="domain" description="Chalcone isomerase" evidence="1">
    <location>
        <begin position="124"/>
        <end position="292"/>
    </location>
</feature>
<dbReference type="InterPro" id="IPR016088">
    <property type="entry name" value="Chalcone_isomerase_3-sand"/>
</dbReference>
<sequence>MLRTDTPVWRASSATVMPEAVLPAGRRGEACSTSSGAAACGLAAGFWRLGGGALTGICNASSKRDMMDHSMLHSRCSIAIGFSTNMAANKMNKLNRHRHHRHVKRLLAVLAMAGACVIALPGQASEVAGVALDDAVAVAGQPLVLNGLGLRSKMFIKVYVVGLYLPHKETHPSDVLGMPGAKRVQLVMMRNVGSELLADNLSKALAENTSKAEMARLQPRVEQLRSLMMSLGEARKGSKILLDFQPGVGTHVTVDGQAVGNDIPGDDFYRALLRIWIGDEVASKPLRAQLLGLPPT</sequence>
<proteinExistence type="predicted"/>